<keyword evidence="10" id="KW-1185">Reference proteome</keyword>
<keyword evidence="3 8" id="KW-0812">Transmembrane</keyword>
<evidence type="ECO:0000256" key="7">
    <source>
        <dbReference type="ARBA" id="ARBA00023136"/>
    </source>
</evidence>
<accession>A0A1L3ML56</accession>
<feature type="transmembrane region" description="Helical" evidence="8">
    <location>
        <begin position="372"/>
        <end position="392"/>
    </location>
</feature>
<dbReference type="Pfam" id="PF03023">
    <property type="entry name" value="MurJ"/>
    <property type="match status" value="1"/>
</dbReference>
<feature type="transmembrane region" description="Helical" evidence="8">
    <location>
        <begin position="135"/>
        <end position="156"/>
    </location>
</feature>
<feature type="transmembrane region" description="Helical" evidence="8">
    <location>
        <begin position="201"/>
        <end position="223"/>
    </location>
</feature>
<comment type="subcellular location">
    <subcellularLocation>
        <location evidence="1">Cell membrane</location>
        <topology evidence="1">Multi-pass membrane protein</topology>
    </subcellularLocation>
</comment>
<keyword evidence="6 8" id="KW-1133">Transmembrane helix</keyword>
<feature type="transmembrane region" description="Helical" evidence="8">
    <location>
        <begin position="31"/>
        <end position="50"/>
    </location>
</feature>
<dbReference type="GO" id="GO:0034204">
    <property type="term" value="P:lipid translocation"/>
    <property type="evidence" value="ECO:0007669"/>
    <property type="project" value="TreeGrafter"/>
</dbReference>
<evidence type="ECO:0000256" key="8">
    <source>
        <dbReference type="SAM" id="Phobius"/>
    </source>
</evidence>
<dbReference type="EMBL" id="CP013290">
    <property type="protein sequence ID" value="APH03097.1"/>
    <property type="molecule type" value="Genomic_DNA"/>
</dbReference>
<dbReference type="GO" id="GO:0009252">
    <property type="term" value="P:peptidoglycan biosynthetic process"/>
    <property type="evidence" value="ECO:0007669"/>
    <property type="project" value="UniProtKB-KW"/>
</dbReference>
<dbReference type="GO" id="GO:0005886">
    <property type="term" value="C:plasma membrane"/>
    <property type="evidence" value="ECO:0007669"/>
    <property type="project" value="UniProtKB-SubCell"/>
</dbReference>
<evidence type="ECO:0000256" key="6">
    <source>
        <dbReference type="ARBA" id="ARBA00022989"/>
    </source>
</evidence>
<name>A0A1L3ML56_9MICO</name>
<protein>
    <recommendedName>
        <fullName evidence="11">Peptidoglycan lipid II flippase</fullName>
    </recommendedName>
</protein>
<dbReference type="AlphaFoldDB" id="A0A1L3ML56"/>
<keyword evidence="5" id="KW-0573">Peptidoglycan synthesis</keyword>
<feature type="transmembrane region" description="Helical" evidence="8">
    <location>
        <begin position="497"/>
        <end position="518"/>
    </location>
</feature>
<dbReference type="GO" id="GO:0008360">
    <property type="term" value="P:regulation of cell shape"/>
    <property type="evidence" value="ECO:0007669"/>
    <property type="project" value="UniProtKB-KW"/>
</dbReference>
<feature type="transmembrane region" description="Helical" evidence="8">
    <location>
        <begin position="289"/>
        <end position="310"/>
    </location>
</feature>
<gene>
    <name evidence="9" type="ORF">ASJ30_08890</name>
</gene>
<feature type="transmembrane region" description="Helical" evidence="8">
    <location>
        <begin position="464"/>
        <end position="485"/>
    </location>
</feature>
<evidence type="ECO:0008006" key="11">
    <source>
        <dbReference type="Google" id="ProtNLM"/>
    </source>
</evidence>
<evidence type="ECO:0000313" key="10">
    <source>
        <dbReference type="Proteomes" id="UP000182938"/>
    </source>
</evidence>
<evidence type="ECO:0000256" key="5">
    <source>
        <dbReference type="ARBA" id="ARBA00022984"/>
    </source>
</evidence>
<feature type="transmembrane region" description="Helical" evidence="8">
    <location>
        <begin position="244"/>
        <end position="269"/>
    </location>
</feature>
<dbReference type="KEGG" id="jte:ASJ30_08890"/>
<dbReference type="InterPro" id="IPR051050">
    <property type="entry name" value="Lipid_II_flippase_MurJ/MviN"/>
</dbReference>
<feature type="transmembrane region" description="Helical" evidence="8">
    <location>
        <begin position="163"/>
        <end position="186"/>
    </location>
</feature>
<reference evidence="9 10" key="1">
    <citation type="submission" date="2015-11" db="EMBL/GenBank/DDBJ databases">
        <authorList>
            <person name="Zhang Y."/>
            <person name="Guo Z."/>
        </authorList>
    </citation>
    <scope>NUCLEOTIDE SEQUENCE [LARGE SCALE GENOMIC DNA]</scope>
    <source>
        <strain evidence="9 10">YFY001</strain>
    </source>
</reference>
<feature type="transmembrane region" description="Helical" evidence="8">
    <location>
        <begin position="399"/>
        <end position="419"/>
    </location>
</feature>
<evidence type="ECO:0000256" key="2">
    <source>
        <dbReference type="ARBA" id="ARBA00022475"/>
    </source>
</evidence>
<feature type="transmembrane region" description="Helical" evidence="8">
    <location>
        <begin position="330"/>
        <end position="352"/>
    </location>
</feature>
<dbReference type="PANTHER" id="PTHR47019">
    <property type="entry name" value="LIPID II FLIPPASE MURJ"/>
    <property type="match status" value="1"/>
</dbReference>
<evidence type="ECO:0000256" key="3">
    <source>
        <dbReference type="ARBA" id="ARBA00022692"/>
    </source>
</evidence>
<dbReference type="PANTHER" id="PTHR47019:SF1">
    <property type="entry name" value="LIPID II FLIPPASE MURJ"/>
    <property type="match status" value="1"/>
</dbReference>
<feature type="transmembrane region" description="Helical" evidence="8">
    <location>
        <begin position="97"/>
        <end position="115"/>
    </location>
</feature>
<proteinExistence type="predicted"/>
<dbReference type="GO" id="GO:0015648">
    <property type="term" value="F:lipid-linked peptidoglycan transporter activity"/>
    <property type="evidence" value="ECO:0007669"/>
    <property type="project" value="TreeGrafter"/>
</dbReference>
<organism evidence="9 10">
    <name type="scientific">Janibacter indicus</name>
    <dbReference type="NCBI Taxonomy" id="857417"/>
    <lineage>
        <taxon>Bacteria</taxon>
        <taxon>Bacillati</taxon>
        <taxon>Actinomycetota</taxon>
        <taxon>Actinomycetes</taxon>
        <taxon>Micrococcales</taxon>
        <taxon>Intrasporangiaceae</taxon>
        <taxon>Janibacter</taxon>
    </lineage>
</organism>
<dbReference type="PRINTS" id="PR01806">
    <property type="entry name" value="VIRFACTRMVIN"/>
</dbReference>
<keyword evidence="4" id="KW-0133">Cell shape</keyword>
<sequence length="533" mass="53002">MGPTTVSRVARDAGTVAVVTAVARVVGFVRWLVFAWAVGATGVGTVYQSVNTVPNIVYEIAAGGVLAAVVVPLVAARVGAGGAESADDVASALLTRTLVVLLPLALLVAGVAPFVSRMLLGDLEVDGAVPLGTRLLVVFSPQVVLYGLGIVVSGVLQAHRRFLAAAIAPLLSSLVVIVTYVLWALVVPAGTTPAGVTSGELLLLGGGTTLGVVALSLPLLVVAERAGIRLRPRWRLAPETAARARTLAAAGVVALLAQQATVLATLTVANRAGGDGTLVVQNYVQALYLLPYAVLAVPVATAVFPVLAAAADEGSQTSVAETLAASLRAVVVLAASAAAGLVAAAGAVGLVFTAIDRSAEGAAALAAMPEALVAMAPGLVGFSIAAVALRALYARGRALVAGTIMAAGWLVAALLPLLLLAGTGGARRTLVGLGLASSLGMTVAGVGLLVQVRRDWGSGALAGLPRVLLLAAAALGLGLAVHLGLGERWPDDVVTATLSGAVVALVVAGGVLLGGLGLDPTLRSRLPGRRVTR</sequence>
<evidence type="ECO:0000256" key="1">
    <source>
        <dbReference type="ARBA" id="ARBA00004651"/>
    </source>
</evidence>
<evidence type="ECO:0000313" key="9">
    <source>
        <dbReference type="EMBL" id="APH03097.1"/>
    </source>
</evidence>
<keyword evidence="7 8" id="KW-0472">Membrane</keyword>
<dbReference type="InterPro" id="IPR004268">
    <property type="entry name" value="MurJ"/>
</dbReference>
<feature type="transmembrane region" description="Helical" evidence="8">
    <location>
        <begin position="56"/>
        <end position="76"/>
    </location>
</feature>
<keyword evidence="2" id="KW-1003">Cell membrane</keyword>
<feature type="transmembrane region" description="Helical" evidence="8">
    <location>
        <begin position="431"/>
        <end position="452"/>
    </location>
</feature>
<dbReference type="Proteomes" id="UP000182938">
    <property type="component" value="Chromosome"/>
</dbReference>
<evidence type="ECO:0000256" key="4">
    <source>
        <dbReference type="ARBA" id="ARBA00022960"/>
    </source>
</evidence>